<protein>
    <submittedName>
        <fullName evidence="5">Uncharacterized protein</fullName>
    </submittedName>
</protein>
<evidence type="ECO:0000256" key="3">
    <source>
        <dbReference type="PROSITE-ProRule" id="PRU00221"/>
    </source>
</evidence>
<sequence length="252" mass="29557">MNLSQKLLSGNPDMKGICFYCSFDNRFHRNRWIAISFLKHIDFYLLNFLFISYLFDSMSDIILSSSNKCWLSNRLWDVKTGQQKAKLDGHSSTVNSICYSPDVTTLASGSYDNSIRLLNVQTSKEMLQSNSNFKDLLAQFNIPLQNSSLLANVIPFCTILRICQNHELLRYIFKTFVQIQRKLLIRRLKAKVIWILIKHIRIIILITFVFCFNFLIFISQYRQLHVFKQVNEIYSLINNGSDFSIFKDCIMQ</sequence>
<proteinExistence type="predicted"/>
<dbReference type="OrthoDB" id="10267436at2759"/>
<dbReference type="PANTHER" id="PTHR22847">
    <property type="entry name" value="WD40 REPEAT PROTEIN"/>
    <property type="match status" value="1"/>
</dbReference>
<dbReference type="PROSITE" id="PS50294">
    <property type="entry name" value="WD_REPEATS_REGION"/>
    <property type="match status" value="1"/>
</dbReference>
<dbReference type="PANTHER" id="PTHR22847:SF637">
    <property type="entry name" value="WD REPEAT DOMAIN 5B"/>
    <property type="match status" value="1"/>
</dbReference>
<dbReference type="InterPro" id="IPR001680">
    <property type="entry name" value="WD40_rpt"/>
</dbReference>
<accession>A0A8S1UG08</accession>
<keyword evidence="4" id="KW-0812">Transmembrane</keyword>
<keyword evidence="4" id="KW-0472">Membrane</keyword>
<feature type="transmembrane region" description="Helical" evidence="4">
    <location>
        <begin position="32"/>
        <end position="55"/>
    </location>
</feature>
<keyword evidence="4" id="KW-1133">Transmembrane helix</keyword>
<gene>
    <name evidence="5" type="ORF">POCTA_138.1.T0430001</name>
</gene>
<keyword evidence="2" id="KW-0677">Repeat</keyword>
<keyword evidence="6" id="KW-1185">Reference proteome</keyword>
<feature type="transmembrane region" description="Helical" evidence="4">
    <location>
        <begin position="192"/>
        <end position="218"/>
    </location>
</feature>
<evidence type="ECO:0000256" key="2">
    <source>
        <dbReference type="ARBA" id="ARBA00022737"/>
    </source>
</evidence>
<comment type="caution">
    <text evidence="5">The sequence shown here is derived from an EMBL/GenBank/DDBJ whole genome shotgun (WGS) entry which is preliminary data.</text>
</comment>
<dbReference type="AlphaFoldDB" id="A0A8S1UG08"/>
<reference evidence="5" key="1">
    <citation type="submission" date="2021-01" db="EMBL/GenBank/DDBJ databases">
        <authorList>
            <consortium name="Genoscope - CEA"/>
            <person name="William W."/>
        </authorList>
    </citation>
    <scope>NUCLEOTIDE SEQUENCE</scope>
</reference>
<dbReference type="PROSITE" id="PS50082">
    <property type="entry name" value="WD_REPEATS_2"/>
    <property type="match status" value="1"/>
</dbReference>
<keyword evidence="1 3" id="KW-0853">WD repeat</keyword>
<evidence type="ECO:0000256" key="4">
    <source>
        <dbReference type="SAM" id="Phobius"/>
    </source>
</evidence>
<dbReference type="SMART" id="SM00320">
    <property type="entry name" value="WD40"/>
    <property type="match status" value="1"/>
</dbReference>
<dbReference type="Pfam" id="PF00400">
    <property type="entry name" value="WD40"/>
    <property type="match status" value="1"/>
</dbReference>
<evidence type="ECO:0000313" key="6">
    <source>
        <dbReference type="Proteomes" id="UP000683925"/>
    </source>
</evidence>
<dbReference type="Proteomes" id="UP000683925">
    <property type="component" value="Unassembled WGS sequence"/>
</dbReference>
<feature type="repeat" description="WD" evidence="3">
    <location>
        <begin position="87"/>
        <end position="128"/>
    </location>
</feature>
<dbReference type="EMBL" id="CAJJDP010000043">
    <property type="protein sequence ID" value="CAD8163117.1"/>
    <property type="molecule type" value="Genomic_DNA"/>
</dbReference>
<evidence type="ECO:0000313" key="5">
    <source>
        <dbReference type="EMBL" id="CAD8163117.1"/>
    </source>
</evidence>
<evidence type="ECO:0000256" key="1">
    <source>
        <dbReference type="ARBA" id="ARBA00022574"/>
    </source>
</evidence>
<organism evidence="5 6">
    <name type="scientific">Paramecium octaurelia</name>
    <dbReference type="NCBI Taxonomy" id="43137"/>
    <lineage>
        <taxon>Eukaryota</taxon>
        <taxon>Sar</taxon>
        <taxon>Alveolata</taxon>
        <taxon>Ciliophora</taxon>
        <taxon>Intramacronucleata</taxon>
        <taxon>Oligohymenophorea</taxon>
        <taxon>Peniculida</taxon>
        <taxon>Parameciidae</taxon>
        <taxon>Paramecium</taxon>
    </lineage>
</organism>
<name>A0A8S1UG08_PAROT</name>
<dbReference type="GO" id="GO:1990234">
    <property type="term" value="C:transferase complex"/>
    <property type="evidence" value="ECO:0007669"/>
    <property type="project" value="UniProtKB-ARBA"/>
</dbReference>